<dbReference type="GO" id="GO:0006400">
    <property type="term" value="P:tRNA modification"/>
    <property type="evidence" value="ECO:0007669"/>
    <property type="project" value="UniProtKB-UniRule"/>
</dbReference>
<accession>A0A8J6J4R5</accession>
<dbReference type="InterPro" id="IPR011063">
    <property type="entry name" value="TilS/TtcA_N"/>
</dbReference>
<keyword evidence="3 8" id="KW-0436">Ligase</keyword>
<protein>
    <recommendedName>
        <fullName evidence="8">tRNA(Ile)-lysidine synthase</fullName>
        <ecNumber evidence="8">6.3.4.19</ecNumber>
    </recommendedName>
    <alternativeName>
        <fullName evidence="8">tRNA(Ile)-2-lysyl-cytidine synthase</fullName>
    </alternativeName>
    <alternativeName>
        <fullName evidence="8">tRNA(Ile)-lysidine synthetase</fullName>
    </alternativeName>
</protein>
<evidence type="ECO:0000256" key="3">
    <source>
        <dbReference type="ARBA" id="ARBA00022598"/>
    </source>
</evidence>
<comment type="caution">
    <text evidence="10">The sequence shown here is derived from an EMBL/GenBank/DDBJ whole genome shotgun (WGS) entry which is preliminary data.</text>
</comment>
<dbReference type="SUPFAM" id="SSF52402">
    <property type="entry name" value="Adenine nucleotide alpha hydrolases-like"/>
    <property type="match status" value="1"/>
</dbReference>
<organism evidence="10 11">
    <name type="scientific">Flintibacter faecis</name>
    <dbReference type="NCBI Taxonomy" id="2763047"/>
    <lineage>
        <taxon>Bacteria</taxon>
        <taxon>Bacillati</taxon>
        <taxon>Bacillota</taxon>
        <taxon>Clostridia</taxon>
        <taxon>Eubacteriales</taxon>
        <taxon>Flintibacter</taxon>
    </lineage>
</organism>
<comment type="function">
    <text evidence="8">Ligates lysine onto the cytidine present at position 34 of the AUA codon-specific tRNA(Ile) that contains the anticodon CAU, in an ATP-dependent manner. Cytidine is converted to lysidine, thus changing the amino acid specificity of the tRNA from methionine to isoleucine.</text>
</comment>
<dbReference type="AlphaFoldDB" id="A0A8J6J4R5"/>
<dbReference type="HAMAP" id="MF_01161">
    <property type="entry name" value="tRNA_Ile_lys_synt"/>
    <property type="match status" value="1"/>
</dbReference>
<dbReference type="EMBL" id="JACOPN010000007">
    <property type="protein sequence ID" value="MBC5717699.1"/>
    <property type="molecule type" value="Genomic_DNA"/>
</dbReference>
<dbReference type="CDD" id="cd01992">
    <property type="entry name" value="TilS_N"/>
    <property type="match status" value="1"/>
</dbReference>
<dbReference type="Pfam" id="PF01171">
    <property type="entry name" value="ATP_bind_3"/>
    <property type="match status" value="1"/>
</dbReference>
<feature type="binding site" evidence="8">
    <location>
        <begin position="26"/>
        <end position="31"/>
    </location>
    <ligand>
        <name>ATP</name>
        <dbReference type="ChEBI" id="CHEBI:30616"/>
    </ligand>
</feature>
<evidence type="ECO:0000256" key="2">
    <source>
        <dbReference type="ARBA" id="ARBA00022490"/>
    </source>
</evidence>
<reference evidence="10" key="1">
    <citation type="submission" date="2020-08" db="EMBL/GenBank/DDBJ databases">
        <title>Genome public.</title>
        <authorList>
            <person name="Liu C."/>
            <person name="Sun Q."/>
        </authorList>
    </citation>
    <scope>NUCLEOTIDE SEQUENCE</scope>
    <source>
        <strain evidence="10">BX5</strain>
    </source>
</reference>
<dbReference type="PANTHER" id="PTHR43033">
    <property type="entry name" value="TRNA(ILE)-LYSIDINE SYNTHASE-RELATED"/>
    <property type="match status" value="1"/>
</dbReference>
<dbReference type="InterPro" id="IPR014729">
    <property type="entry name" value="Rossmann-like_a/b/a_fold"/>
</dbReference>
<dbReference type="Proteomes" id="UP000602260">
    <property type="component" value="Unassembled WGS sequence"/>
</dbReference>
<evidence type="ECO:0000256" key="5">
    <source>
        <dbReference type="ARBA" id="ARBA00022741"/>
    </source>
</evidence>
<evidence type="ECO:0000259" key="9">
    <source>
        <dbReference type="SMART" id="SM00977"/>
    </source>
</evidence>
<dbReference type="SMART" id="SM00977">
    <property type="entry name" value="TilS_C"/>
    <property type="match status" value="1"/>
</dbReference>
<dbReference type="InterPro" id="IPR012795">
    <property type="entry name" value="tRNA_Ile_lys_synt_N"/>
</dbReference>
<evidence type="ECO:0000313" key="11">
    <source>
        <dbReference type="Proteomes" id="UP000602260"/>
    </source>
</evidence>
<dbReference type="NCBIfam" id="TIGR02432">
    <property type="entry name" value="lysidine_TilS_N"/>
    <property type="match status" value="1"/>
</dbReference>
<dbReference type="SUPFAM" id="SSF56037">
    <property type="entry name" value="PheT/TilS domain"/>
    <property type="match status" value="1"/>
</dbReference>
<evidence type="ECO:0000313" key="10">
    <source>
        <dbReference type="EMBL" id="MBC5717699.1"/>
    </source>
</evidence>
<comment type="domain">
    <text evidence="8">The N-terminal region contains the highly conserved SGGXDS motif, predicted to be a P-loop motif involved in ATP binding.</text>
</comment>
<comment type="subcellular location">
    <subcellularLocation>
        <location evidence="1 8">Cytoplasm</location>
    </subcellularLocation>
</comment>
<dbReference type="PANTHER" id="PTHR43033:SF1">
    <property type="entry name" value="TRNA(ILE)-LYSIDINE SYNTHASE-RELATED"/>
    <property type="match status" value="1"/>
</dbReference>
<comment type="catalytic activity">
    <reaction evidence="7 8">
        <text>cytidine(34) in tRNA(Ile2) + L-lysine + ATP = lysidine(34) in tRNA(Ile2) + AMP + diphosphate + H(+)</text>
        <dbReference type="Rhea" id="RHEA:43744"/>
        <dbReference type="Rhea" id="RHEA-COMP:10625"/>
        <dbReference type="Rhea" id="RHEA-COMP:10670"/>
        <dbReference type="ChEBI" id="CHEBI:15378"/>
        <dbReference type="ChEBI" id="CHEBI:30616"/>
        <dbReference type="ChEBI" id="CHEBI:32551"/>
        <dbReference type="ChEBI" id="CHEBI:33019"/>
        <dbReference type="ChEBI" id="CHEBI:82748"/>
        <dbReference type="ChEBI" id="CHEBI:83665"/>
        <dbReference type="ChEBI" id="CHEBI:456215"/>
        <dbReference type="EC" id="6.3.4.19"/>
    </reaction>
</comment>
<keyword evidence="5 8" id="KW-0547">Nucleotide-binding</keyword>
<keyword evidence="2 8" id="KW-0963">Cytoplasm</keyword>
<evidence type="ECO:0000256" key="8">
    <source>
        <dbReference type="HAMAP-Rule" id="MF_01161"/>
    </source>
</evidence>
<dbReference type="InterPro" id="IPR012796">
    <property type="entry name" value="Lysidine-tRNA-synth_C"/>
</dbReference>
<dbReference type="Gene3D" id="3.40.50.620">
    <property type="entry name" value="HUPs"/>
    <property type="match status" value="1"/>
</dbReference>
<dbReference type="GO" id="GO:0005524">
    <property type="term" value="F:ATP binding"/>
    <property type="evidence" value="ECO:0007669"/>
    <property type="project" value="UniProtKB-UniRule"/>
</dbReference>
<evidence type="ECO:0000256" key="1">
    <source>
        <dbReference type="ARBA" id="ARBA00004496"/>
    </source>
</evidence>
<keyword evidence="4 8" id="KW-0819">tRNA processing</keyword>
<gene>
    <name evidence="8 10" type="primary">tilS</name>
    <name evidence="10" type="ORF">H8S55_10250</name>
</gene>
<name>A0A8J6J4R5_9FIRM</name>
<evidence type="ECO:0000256" key="6">
    <source>
        <dbReference type="ARBA" id="ARBA00022840"/>
    </source>
</evidence>
<sequence>MLEQMRQLISSAALLPPGSHVLCAVSGGADSVCLLHALYHLRPSLNFSLSAAHYDHGLRGEDSTQDARFVEQFVSLCCGEQRLPDGRVLPPVKLYQEKGDVGKEAARTGAGIEETARILRYAFLRRAAQQAGANFIATAHTADDNAETILFHLSRGSGLRGLTGIAPRRDGLIRPLLTTTRHEIEDYLRYYALPHREDRTNFDDTYARNRIRHQVVPVLDGLFPGFSPRMSQVAARLRADEDYLSDQARAVSGRAVRRDGGLAIPAAALAQAPGPLAVRALRQLLDVLCGGDWTGSAVHLESVLALCRTVGPSAQISLPHGLIARREYDDLVLAPAARETLPICPLPLPGTIRAGPWTVEVTGALYRGEMQTPFDLWLAQSEAPLTLRPRQTGDRLRLPGRPEKTVKKWLIDEKIPRSRRDLLPVLAAPSGIAAVAGLGAAAEHIPKPGQAAWHIRFIHKPHGAEDHENV</sequence>
<dbReference type="EC" id="6.3.4.19" evidence="8"/>
<dbReference type="GO" id="GO:0032267">
    <property type="term" value="F:tRNA(Ile)-lysidine synthase activity"/>
    <property type="evidence" value="ECO:0007669"/>
    <property type="project" value="UniProtKB-EC"/>
</dbReference>
<dbReference type="NCBIfam" id="TIGR02433">
    <property type="entry name" value="lysidine_TilS_C"/>
    <property type="match status" value="1"/>
</dbReference>
<proteinExistence type="inferred from homology"/>
<evidence type="ECO:0000256" key="7">
    <source>
        <dbReference type="ARBA" id="ARBA00048539"/>
    </source>
</evidence>
<dbReference type="SUPFAM" id="SSF82829">
    <property type="entry name" value="MesJ substrate recognition domain-like"/>
    <property type="match status" value="1"/>
</dbReference>
<evidence type="ECO:0000256" key="4">
    <source>
        <dbReference type="ARBA" id="ARBA00022694"/>
    </source>
</evidence>
<dbReference type="RefSeq" id="WP_186878890.1">
    <property type="nucleotide sequence ID" value="NZ_JACOPN010000007.1"/>
</dbReference>
<feature type="domain" description="Lysidine-tRNA(Ile) synthetase C-terminal" evidence="9">
    <location>
        <begin position="385"/>
        <end position="457"/>
    </location>
</feature>
<dbReference type="Pfam" id="PF11734">
    <property type="entry name" value="TilS_C"/>
    <property type="match status" value="1"/>
</dbReference>
<keyword evidence="6 8" id="KW-0067">ATP-binding</keyword>
<dbReference type="Gene3D" id="3.30.465.60">
    <property type="match status" value="1"/>
</dbReference>
<keyword evidence="11" id="KW-1185">Reference proteome</keyword>
<dbReference type="InterPro" id="IPR012094">
    <property type="entry name" value="tRNA_Ile_lys_synt"/>
</dbReference>
<comment type="similarity">
    <text evidence="8">Belongs to the tRNA(Ile)-lysidine synthase family.</text>
</comment>
<dbReference type="GO" id="GO:0005737">
    <property type="term" value="C:cytoplasm"/>
    <property type="evidence" value="ECO:0007669"/>
    <property type="project" value="UniProtKB-SubCell"/>
</dbReference>